<keyword evidence="2" id="KW-1185">Reference proteome</keyword>
<comment type="caution">
    <text evidence="1">The sequence shown here is derived from an EMBL/GenBank/DDBJ whole genome shotgun (WGS) entry which is preliminary data.</text>
</comment>
<evidence type="ECO:0000313" key="1">
    <source>
        <dbReference type="EMBL" id="KAK4522667.1"/>
    </source>
</evidence>
<accession>A0AAV9I4W8</accession>
<gene>
    <name evidence="1" type="ORF">GAYE_PCTG14G0557</name>
</gene>
<proteinExistence type="predicted"/>
<reference evidence="1 2" key="1">
    <citation type="submission" date="2022-07" db="EMBL/GenBank/DDBJ databases">
        <title>Genome-wide signatures of adaptation to extreme environments.</title>
        <authorList>
            <person name="Cho C.H."/>
            <person name="Yoon H.S."/>
        </authorList>
    </citation>
    <scope>NUCLEOTIDE SEQUENCE [LARGE SCALE GENOMIC DNA]</scope>
    <source>
        <strain evidence="1 2">108.79 E11</strain>
    </source>
</reference>
<evidence type="ECO:0000313" key="2">
    <source>
        <dbReference type="Proteomes" id="UP001300502"/>
    </source>
</evidence>
<sequence length="306" mass="34860">MVVENGKKRMAFTFVVTGHWKQKSTKSSGSGFRVGKEMCRISNTFPFRLGGWKNAQIARQSSELKWYRTLSSISKEKSSTETDELLKETEMKVDHETSSQWSTLSLNGKDGIHLFPELVILLEDRNYNIEHLVLRSENGWVSCNMELSKNGAKLSAEETQQLQKDFQELSRKQSEQVQRAFPSHTKSASDPELPYIDYRDRFVNYESGVAFYTDNHATPTHTTLTAIVPNNPSYLVPFMKRLSEMPLHIIFVSLSTYNREGKTRHDVYHVVTKEGEQLDAAQCDALVEVMTSLFQGETNSSQDSIA</sequence>
<dbReference type="EMBL" id="JANCYU010000007">
    <property type="protein sequence ID" value="KAK4522667.1"/>
    <property type="molecule type" value="Genomic_DNA"/>
</dbReference>
<organism evidence="1 2">
    <name type="scientific">Galdieria yellowstonensis</name>
    <dbReference type="NCBI Taxonomy" id="3028027"/>
    <lineage>
        <taxon>Eukaryota</taxon>
        <taxon>Rhodophyta</taxon>
        <taxon>Bangiophyceae</taxon>
        <taxon>Galdieriales</taxon>
        <taxon>Galdieriaceae</taxon>
        <taxon>Galdieria</taxon>
    </lineage>
</organism>
<dbReference type="Proteomes" id="UP001300502">
    <property type="component" value="Unassembled WGS sequence"/>
</dbReference>
<evidence type="ECO:0008006" key="3">
    <source>
        <dbReference type="Google" id="ProtNLM"/>
    </source>
</evidence>
<protein>
    <recommendedName>
        <fullName evidence="3">ACT domain-containing protein</fullName>
    </recommendedName>
</protein>
<dbReference type="AlphaFoldDB" id="A0AAV9I4W8"/>
<name>A0AAV9I4W8_9RHOD</name>